<sequence length="140" mass="14639">MFGYAVVINAAPLQRRQTGDVQCNIDRLKVVVGMQETLDSVNQLSTQLGCNTSFASNITTAQTGIHGAQVATDEISQAIFANQTADPDLRQQFAGNITMVLAALQAIEPTDSTSNATLTQALTSLNGTAAAGNDVVADCH</sequence>
<name>A0A4Y9YDY7_9AGAM</name>
<comment type="caution">
    <text evidence="1">The sequence shown here is derived from an EMBL/GenBank/DDBJ whole genome shotgun (WGS) entry which is preliminary data.</text>
</comment>
<protein>
    <submittedName>
        <fullName evidence="1">Uncharacterized protein</fullName>
    </submittedName>
</protein>
<dbReference type="EMBL" id="SEOQ01000591">
    <property type="protein sequence ID" value="TFY59933.1"/>
    <property type="molecule type" value="Genomic_DNA"/>
</dbReference>
<evidence type="ECO:0000313" key="2">
    <source>
        <dbReference type="Proteomes" id="UP000298327"/>
    </source>
</evidence>
<dbReference type="STRING" id="205917.A0A4Y9YDY7"/>
<accession>A0A4Y9YDY7</accession>
<keyword evidence="2" id="KW-1185">Reference proteome</keyword>
<dbReference type="AlphaFoldDB" id="A0A4Y9YDY7"/>
<gene>
    <name evidence="1" type="ORF">EVG20_g7611</name>
</gene>
<dbReference type="OrthoDB" id="3178264at2759"/>
<proteinExistence type="predicted"/>
<organism evidence="1 2">
    <name type="scientific">Dentipellis fragilis</name>
    <dbReference type="NCBI Taxonomy" id="205917"/>
    <lineage>
        <taxon>Eukaryota</taxon>
        <taxon>Fungi</taxon>
        <taxon>Dikarya</taxon>
        <taxon>Basidiomycota</taxon>
        <taxon>Agaricomycotina</taxon>
        <taxon>Agaricomycetes</taxon>
        <taxon>Russulales</taxon>
        <taxon>Hericiaceae</taxon>
        <taxon>Dentipellis</taxon>
    </lineage>
</organism>
<dbReference type="Proteomes" id="UP000298327">
    <property type="component" value="Unassembled WGS sequence"/>
</dbReference>
<evidence type="ECO:0000313" key="1">
    <source>
        <dbReference type="EMBL" id="TFY59933.1"/>
    </source>
</evidence>
<reference evidence="1 2" key="1">
    <citation type="submission" date="2019-02" db="EMBL/GenBank/DDBJ databases">
        <title>Genome sequencing of the rare red list fungi Dentipellis fragilis.</title>
        <authorList>
            <person name="Buettner E."/>
            <person name="Kellner H."/>
        </authorList>
    </citation>
    <scope>NUCLEOTIDE SEQUENCE [LARGE SCALE GENOMIC DNA]</scope>
    <source>
        <strain evidence="1 2">DSM 105465</strain>
    </source>
</reference>